<dbReference type="SUPFAM" id="SSF53448">
    <property type="entry name" value="Nucleotide-diphospho-sugar transferases"/>
    <property type="match status" value="1"/>
</dbReference>
<dbReference type="EMBL" id="JQCR01000003">
    <property type="protein sequence ID" value="KGE18263.1"/>
    <property type="molecule type" value="Genomic_DNA"/>
</dbReference>
<keyword evidence="3" id="KW-1185">Reference proteome</keyword>
<reference evidence="2 3" key="1">
    <citation type="submission" date="2014-08" db="EMBL/GenBank/DDBJ databases">
        <authorList>
            <person name="den Bakker H.C."/>
        </authorList>
    </citation>
    <scope>NUCLEOTIDE SEQUENCE [LARGE SCALE GENOMIC DNA]</scope>
    <source>
        <strain evidence="2 3">DSM 18334</strain>
    </source>
</reference>
<sequence length="304" mass="35058">MSVAICTRNRHEDLWKCIESISKQKSINNDQIEIIIIDDGETSKDWLQNAGDLLISNNMDLRYLPKKESESGLIKSRIKSVEFSKYENLLFLDDDVELEQDYFLTLKKTLSNYPDAVGISGADQGFVCTPKGRLLMLLSGRSHFSPGKLSWSGFASAMNMWNKHSNVFKTEFLHGCNMCYRKKYLSDIKDVEWLKGYSLGEDLYISYLAGNHGSMYVNPDLKLLHHGSPTSRDKAEFVSYTKIINHFHLLKTRNKVNLFRYLMLRWTACFLSIEAKLKRNDEAYSGYRKGTKELRNLFAANRVT</sequence>
<evidence type="ECO:0000313" key="2">
    <source>
        <dbReference type="EMBL" id="KGE18263.1"/>
    </source>
</evidence>
<proteinExistence type="predicted"/>
<dbReference type="InterPro" id="IPR001173">
    <property type="entry name" value="Glyco_trans_2-like"/>
</dbReference>
<dbReference type="PANTHER" id="PTHR43685">
    <property type="entry name" value="GLYCOSYLTRANSFERASE"/>
    <property type="match status" value="1"/>
</dbReference>
<feature type="domain" description="Glycosyltransferase 2-like" evidence="1">
    <location>
        <begin position="2"/>
        <end position="150"/>
    </location>
</feature>
<name>A0A098M896_9BACL</name>
<comment type="caution">
    <text evidence="2">The sequence shown here is derived from an EMBL/GenBank/DDBJ whole genome shotgun (WGS) entry which is preliminary data.</text>
</comment>
<protein>
    <recommendedName>
        <fullName evidence="1">Glycosyltransferase 2-like domain-containing protein</fullName>
    </recommendedName>
</protein>
<accession>A0A098M896</accession>
<dbReference type="AlphaFoldDB" id="A0A098M896"/>
<dbReference type="CDD" id="cd00761">
    <property type="entry name" value="Glyco_tranf_GTA_type"/>
    <property type="match status" value="1"/>
</dbReference>
<dbReference type="InterPro" id="IPR029044">
    <property type="entry name" value="Nucleotide-diphossugar_trans"/>
</dbReference>
<reference evidence="2 3" key="2">
    <citation type="submission" date="2014-10" db="EMBL/GenBank/DDBJ databases">
        <title>Comparative genomics of the Paenibacillus odorifer group.</title>
        <authorList>
            <person name="Tsai Y.-C."/>
            <person name="Martin N."/>
            <person name="Korlach J."/>
            <person name="Wiedmann M."/>
        </authorList>
    </citation>
    <scope>NUCLEOTIDE SEQUENCE [LARGE SCALE GENOMIC DNA]</scope>
    <source>
        <strain evidence="2 3">DSM 18334</strain>
    </source>
</reference>
<dbReference type="eggNOG" id="COG1216">
    <property type="taxonomic scope" value="Bacteria"/>
</dbReference>
<evidence type="ECO:0000313" key="3">
    <source>
        <dbReference type="Proteomes" id="UP000029734"/>
    </source>
</evidence>
<gene>
    <name evidence="2" type="ORF">PWYN_27435</name>
</gene>
<dbReference type="Pfam" id="PF00535">
    <property type="entry name" value="Glycos_transf_2"/>
    <property type="match status" value="1"/>
</dbReference>
<evidence type="ECO:0000259" key="1">
    <source>
        <dbReference type="Pfam" id="PF00535"/>
    </source>
</evidence>
<organism evidence="2 3">
    <name type="scientific">Paenibacillus wynnii</name>
    <dbReference type="NCBI Taxonomy" id="268407"/>
    <lineage>
        <taxon>Bacteria</taxon>
        <taxon>Bacillati</taxon>
        <taxon>Bacillota</taxon>
        <taxon>Bacilli</taxon>
        <taxon>Bacillales</taxon>
        <taxon>Paenibacillaceae</taxon>
        <taxon>Paenibacillus</taxon>
    </lineage>
</organism>
<dbReference type="STRING" id="268407.PWYN_27435"/>
<dbReference type="Gene3D" id="3.90.550.10">
    <property type="entry name" value="Spore Coat Polysaccharide Biosynthesis Protein SpsA, Chain A"/>
    <property type="match status" value="1"/>
</dbReference>
<dbReference type="InterPro" id="IPR050834">
    <property type="entry name" value="Glycosyltransf_2"/>
</dbReference>
<dbReference type="Proteomes" id="UP000029734">
    <property type="component" value="Unassembled WGS sequence"/>
</dbReference>
<dbReference type="PANTHER" id="PTHR43685:SF3">
    <property type="entry name" value="SLR2126 PROTEIN"/>
    <property type="match status" value="1"/>
</dbReference>